<evidence type="ECO:0000313" key="1">
    <source>
        <dbReference type="EMBL" id="ASV72817.1"/>
    </source>
</evidence>
<dbReference type="KEGG" id="ttf:THTE_0215"/>
<dbReference type="AlphaFoldDB" id="A0A286RA62"/>
<protein>
    <submittedName>
        <fullName evidence="1">Uncharacterized protein</fullName>
    </submittedName>
</protein>
<gene>
    <name evidence="1" type="ORF">THTE_0215</name>
</gene>
<dbReference type="Proteomes" id="UP000215086">
    <property type="component" value="Chromosome"/>
</dbReference>
<name>A0A286RA62_9BACT</name>
<sequence>MNAYRVREVGNVIRAVLLVRSASQVWIIRFTRQAPTGQFSCRLNDGGNS</sequence>
<accession>A0A286RA62</accession>
<keyword evidence="2" id="KW-1185">Reference proteome</keyword>
<evidence type="ECO:0000313" key="2">
    <source>
        <dbReference type="Proteomes" id="UP000215086"/>
    </source>
</evidence>
<dbReference type="EMBL" id="CP018477">
    <property type="protein sequence ID" value="ASV72817.1"/>
    <property type="molecule type" value="Genomic_DNA"/>
</dbReference>
<reference evidence="1 2" key="1">
    <citation type="journal article" name="Front. Microbiol.">
        <title>Sugar Metabolism of the First Thermophilic Planctomycete Thermogutta terrifontis: Comparative Genomic and Transcriptomic Approaches.</title>
        <authorList>
            <person name="Elcheninov A.G."/>
            <person name="Menzel P."/>
            <person name="Gudbergsdottir S.R."/>
            <person name="Slesarev A.I."/>
            <person name="Kadnikov V.V."/>
            <person name="Krogh A."/>
            <person name="Bonch-Osmolovskaya E.A."/>
            <person name="Peng X."/>
            <person name="Kublanov I.V."/>
        </authorList>
    </citation>
    <scope>NUCLEOTIDE SEQUENCE [LARGE SCALE GENOMIC DNA]</scope>
    <source>
        <strain evidence="1 2">R1</strain>
    </source>
</reference>
<proteinExistence type="predicted"/>
<organism evidence="1 2">
    <name type="scientific">Thermogutta terrifontis</name>
    <dbReference type="NCBI Taxonomy" id="1331910"/>
    <lineage>
        <taxon>Bacteria</taxon>
        <taxon>Pseudomonadati</taxon>
        <taxon>Planctomycetota</taxon>
        <taxon>Planctomycetia</taxon>
        <taxon>Pirellulales</taxon>
        <taxon>Thermoguttaceae</taxon>
        <taxon>Thermogutta</taxon>
    </lineage>
</organism>